<organism evidence="2 3">
    <name type="scientific">Microbacterium lacus</name>
    <dbReference type="NCBI Taxonomy" id="415217"/>
    <lineage>
        <taxon>Bacteria</taxon>
        <taxon>Bacillati</taxon>
        <taxon>Actinomycetota</taxon>
        <taxon>Actinomycetes</taxon>
        <taxon>Micrococcales</taxon>
        <taxon>Microbacteriaceae</taxon>
        <taxon>Microbacterium</taxon>
    </lineage>
</organism>
<dbReference type="PANTHER" id="PTHR42870">
    <property type="entry name" value="ACETYL-COA C-ACETYLTRANSFERASE"/>
    <property type="match status" value="1"/>
</dbReference>
<dbReference type="CDD" id="cd00829">
    <property type="entry name" value="SCP-x_thiolase"/>
    <property type="match status" value="1"/>
</dbReference>
<keyword evidence="3" id="KW-1185">Reference proteome</keyword>
<dbReference type="PIRSF" id="PIRSF000429">
    <property type="entry name" value="Ac-CoA_Ac_transf"/>
    <property type="match status" value="1"/>
</dbReference>
<dbReference type="SUPFAM" id="SSF53901">
    <property type="entry name" value="Thiolase-like"/>
    <property type="match status" value="2"/>
</dbReference>
<dbReference type="InterPro" id="IPR055140">
    <property type="entry name" value="Thiolase_C_2"/>
</dbReference>
<accession>A0ABP4TEH5</accession>
<dbReference type="RefSeq" id="WP_344056110.1">
    <property type="nucleotide sequence ID" value="NZ_BAAAPK010000004.1"/>
</dbReference>
<dbReference type="InterPro" id="IPR002155">
    <property type="entry name" value="Thiolase"/>
</dbReference>
<reference evidence="3" key="1">
    <citation type="journal article" date="2019" name="Int. J. Syst. Evol. Microbiol.">
        <title>The Global Catalogue of Microorganisms (GCM) 10K type strain sequencing project: providing services to taxonomists for standard genome sequencing and annotation.</title>
        <authorList>
            <consortium name="The Broad Institute Genomics Platform"/>
            <consortium name="The Broad Institute Genome Sequencing Center for Infectious Disease"/>
            <person name="Wu L."/>
            <person name="Ma J."/>
        </authorList>
    </citation>
    <scope>NUCLEOTIDE SEQUENCE [LARGE SCALE GENOMIC DNA]</scope>
    <source>
        <strain evidence="3">JCM 15575</strain>
    </source>
</reference>
<feature type="domain" description="Thiolase C-terminal" evidence="1">
    <location>
        <begin position="249"/>
        <end position="375"/>
    </location>
</feature>
<dbReference type="PANTHER" id="PTHR42870:SF1">
    <property type="entry name" value="NON-SPECIFIC LIPID-TRANSFER PROTEIN-LIKE 2"/>
    <property type="match status" value="1"/>
</dbReference>
<dbReference type="Pfam" id="PF22691">
    <property type="entry name" value="Thiolase_C_1"/>
    <property type="match status" value="1"/>
</dbReference>
<sequence length="386" mass="40659">MTNADIQIAGVGASAFTRASGVSVVSLARQAACAALDDAGLQASDVGVVVPVGGSLFTEDLIAAVALRDDVIDLIPPPGGNGGLNAVGLGQLALRSGAADIALIVFARNGRSVNRIDRRVALLPGQQFRELLERPYGWVSPAQWYAMIAQRHMALHGTTVDALAEVALTMRAHAQLNPAAMMNGRPMTRVDYDRSPTVTDPYRVLDCSLETDGAVAVVLTSRGRSRTRTGARDIPLLAFASARPQSPDDLTNREDWMRIGLSAAAPAAYESAGLGPSDVDTAMIYDCFTFEVIHQLEEAGFCARGEADSFVRSGALRLGGLLPTNTHGGLLSEGHLLGLSHVVEAVRQLRQEAFGRQVDDPRVAAVTGWGDWGDGSMALLGRPGAV</sequence>
<evidence type="ECO:0000313" key="3">
    <source>
        <dbReference type="Proteomes" id="UP001500596"/>
    </source>
</evidence>
<proteinExistence type="predicted"/>
<dbReference type="Proteomes" id="UP001500596">
    <property type="component" value="Unassembled WGS sequence"/>
</dbReference>
<comment type="caution">
    <text evidence="2">The sequence shown here is derived from an EMBL/GenBank/DDBJ whole genome shotgun (WGS) entry which is preliminary data.</text>
</comment>
<dbReference type="InterPro" id="IPR016039">
    <property type="entry name" value="Thiolase-like"/>
</dbReference>
<evidence type="ECO:0000313" key="2">
    <source>
        <dbReference type="EMBL" id="GAA1686687.1"/>
    </source>
</evidence>
<evidence type="ECO:0000259" key="1">
    <source>
        <dbReference type="Pfam" id="PF22691"/>
    </source>
</evidence>
<dbReference type="Gene3D" id="3.40.47.10">
    <property type="match status" value="1"/>
</dbReference>
<name>A0ABP4TEH5_9MICO</name>
<protein>
    <submittedName>
        <fullName evidence="2">Lipid-transfer protein</fullName>
    </submittedName>
</protein>
<gene>
    <name evidence="2" type="ORF">GCM10009807_32900</name>
</gene>
<dbReference type="EMBL" id="BAAAPK010000004">
    <property type="protein sequence ID" value="GAA1686687.1"/>
    <property type="molecule type" value="Genomic_DNA"/>
</dbReference>